<dbReference type="InParanoid" id="A0A1Y1XX35"/>
<dbReference type="Gene3D" id="2.70.50.70">
    <property type="match status" value="1"/>
</dbReference>
<keyword evidence="1" id="KW-0732">Signal</keyword>
<gene>
    <name evidence="2" type="ORF">K493DRAFT_230891</name>
</gene>
<dbReference type="PANTHER" id="PTHR36182:SF1">
    <property type="entry name" value="PROTEIN, PUTATIVE (AFU_ORTHOLOGUE AFUA_6G10930)-RELATED"/>
    <property type="match status" value="1"/>
</dbReference>
<evidence type="ECO:0008006" key="4">
    <source>
        <dbReference type="Google" id="ProtNLM"/>
    </source>
</evidence>
<accession>A0A1Y1XX35</accession>
<comment type="caution">
    <text evidence="2">The sequence shown here is derived from an EMBL/GenBank/DDBJ whole genome shotgun (WGS) entry which is preliminary data.</text>
</comment>
<dbReference type="PANTHER" id="PTHR36182">
    <property type="entry name" value="PROTEIN, PUTATIVE (AFU_ORTHOLOGUE AFUA_6G10930)-RELATED"/>
    <property type="match status" value="1"/>
</dbReference>
<reference evidence="2 3" key="1">
    <citation type="submission" date="2016-07" db="EMBL/GenBank/DDBJ databases">
        <title>Pervasive Adenine N6-methylation of Active Genes in Fungi.</title>
        <authorList>
            <consortium name="DOE Joint Genome Institute"/>
            <person name="Mondo S.J."/>
            <person name="Dannebaum R.O."/>
            <person name="Kuo R.C."/>
            <person name="Labutti K."/>
            <person name="Haridas S."/>
            <person name="Kuo A."/>
            <person name="Salamov A."/>
            <person name="Ahrendt S.R."/>
            <person name="Lipzen A."/>
            <person name="Sullivan W."/>
            <person name="Andreopoulos W.B."/>
            <person name="Clum A."/>
            <person name="Lindquist E."/>
            <person name="Daum C."/>
            <person name="Ramamoorthy G.K."/>
            <person name="Gryganskyi A."/>
            <person name="Culley D."/>
            <person name="Magnuson J.K."/>
            <person name="James T.Y."/>
            <person name="O'Malley M.A."/>
            <person name="Stajich J.E."/>
            <person name="Spatafora J.W."/>
            <person name="Visel A."/>
            <person name="Grigoriev I.V."/>
        </authorList>
    </citation>
    <scope>NUCLEOTIDE SEQUENCE [LARGE SCALE GENOMIC DNA]</scope>
    <source>
        <strain evidence="2 3">CBS 931.73</strain>
    </source>
</reference>
<name>A0A1Y1XX35_9FUNG</name>
<proteinExistence type="predicted"/>
<feature type="signal peptide" evidence="1">
    <location>
        <begin position="1"/>
        <end position="21"/>
    </location>
</feature>
<evidence type="ECO:0000313" key="3">
    <source>
        <dbReference type="Proteomes" id="UP000193498"/>
    </source>
</evidence>
<evidence type="ECO:0000256" key="1">
    <source>
        <dbReference type="SAM" id="SignalP"/>
    </source>
</evidence>
<organism evidence="2 3">
    <name type="scientific">Basidiobolus meristosporus CBS 931.73</name>
    <dbReference type="NCBI Taxonomy" id="1314790"/>
    <lineage>
        <taxon>Eukaryota</taxon>
        <taxon>Fungi</taxon>
        <taxon>Fungi incertae sedis</taxon>
        <taxon>Zoopagomycota</taxon>
        <taxon>Entomophthoromycotina</taxon>
        <taxon>Basidiobolomycetes</taxon>
        <taxon>Basidiobolales</taxon>
        <taxon>Basidiobolaceae</taxon>
        <taxon>Basidiobolus</taxon>
    </lineage>
</organism>
<protein>
    <recommendedName>
        <fullName evidence="4">Chitin-binding type-4 domain-containing protein</fullName>
    </recommendedName>
</protein>
<dbReference type="STRING" id="1314790.A0A1Y1XX35"/>
<dbReference type="Proteomes" id="UP000193498">
    <property type="component" value="Unassembled WGS sequence"/>
</dbReference>
<feature type="chain" id="PRO_5012327419" description="Chitin-binding type-4 domain-containing protein" evidence="1">
    <location>
        <begin position="22"/>
        <end position="210"/>
    </location>
</feature>
<evidence type="ECO:0000313" key="2">
    <source>
        <dbReference type="EMBL" id="ORX90310.1"/>
    </source>
</evidence>
<keyword evidence="3" id="KW-1185">Reference proteome</keyword>
<dbReference type="AlphaFoldDB" id="A0A1Y1XX35"/>
<dbReference type="EMBL" id="MCFE01000386">
    <property type="protein sequence ID" value="ORX90310.1"/>
    <property type="molecule type" value="Genomic_DNA"/>
</dbReference>
<dbReference type="OrthoDB" id="2342176at2759"/>
<sequence>MRPSFAANLFFVSLCTSTAFGHMEMAYPYPRDSIFSPYYRQHSPDWDVASPLEGDRSYPCQGKPRGPIQAIFRPGSSIPVRLIGPNNHEGGHCQFAVSYDGVNFVVIKEVLHTCLTDSGSNFNVRLPRSIGNGVVVFAWSWINAQGRREYYMNCADIAITGGKSNGRVTGPRLLVANVPGYPVIEEFYYDWNDDGQSLFDERDIISISRW</sequence>